<dbReference type="Pfam" id="PF01547">
    <property type="entry name" value="SBP_bac_1"/>
    <property type="match status" value="1"/>
</dbReference>
<comment type="caution">
    <text evidence="3">The sequence shown here is derived from an EMBL/GenBank/DDBJ whole genome shotgun (WGS) entry which is preliminary data.</text>
</comment>
<gene>
    <name evidence="3" type="ORF">HII17_01320</name>
</gene>
<dbReference type="PANTHER" id="PTHR43649">
    <property type="entry name" value="ARABINOSE-BINDING PROTEIN-RELATED"/>
    <property type="match status" value="1"/>
</dbReference>
<organism evidence="3 4">
    <name type="scientific">Thalassotalea algicola</name>
    <dbReference type="NCBI Taxonomy" id="2716224"/>
    <lineage>
        <taxon>Bacteria</taxon>
        <taxon>Pseudomonadati</taxon>
        <taxon>Pseudomonadota</taxon>
        <taxon>Gammaproteobacteria</taxon>
        <taxon>Alteromonadales</taxon>
        <taxon>Colwelliaceae</taxon>
        <taxon>Thalassotalea</taxon>
    </lineage>
</organism>
<comment type="subcellular location">
    <subcellularLocation>
        <location evidence="1">Periplasm</location>
    </subcellularLocation>
</comment>
<dbReference type="RefSeq" id="WP_169073524.1">
    <property type="nucleotide sequence ID" value="NZ_JABBXH010000001.1"/>
</dbReference>
<dbReference type="Proteomes" id="UP000568664">
    <property type="component" value="Unassembled WGS sequence"/>
</dbReference>
<reference evidence="3 4" key="1">
    <citation type="submission" date="2020-04" db="EMBL/GenBank/DDBJ databases">
        <title>Thalassotalea sp. M1531, isolated from the surface of marine red alga.</title>
        <authorList>
            <person name="Pang L."/>
            <person name="Lu D.-C."/>
        </authorList>
    </citation>
    <scope>NUCLEOTIDE SEQUENCE [LARGE SCALE GENOMIC DNA]</scope>
    <source>
        <strain evidence="3 4">M1531</strain>
    </source>
</reference>
<evidence type="ECO:0000313" key="4">
    <source>
        <dbReference type="Proteomes" id="UP000568664"/>
    </source>
</evidence>
<dbReference type="PANTHER" id="PTHR43649:SF14">
    <property type="entry name" value="BLR3389 PROTEIN"/>
    <property type="match status" value="1"/>
</dbReference>
<protein>
    <submittedName>
        <fullName evidence="3">Carbohydrate ABC transporter substrate-binding protein</fullName>
    </submittedName>
</protein>
<dbReference type="Gene3D" id="3.40.190.10">
    <property type="entry name" value="Periplasmic binding protein-like II"/>
    <property type="match status" value="2"/>
</dbReference>
<evidence type="ECO:0000313" key="3">
    <source>
        <dbReference type="EMBL" id="NMP30187.1"/>
    </source>
</evidence>
<dbReference type="GO" id="GO:0042597">
    <property type="term" value="C:periplasmic space"/>
    <property type="evidence" value="ECO:0007669"/>
    <property type="project" value="UniProtKB-SubCell"/>
</dbReference>
<proteinExistence type="inferred from homology"/>
<dbReference type="EMBL" id="JABBXH010000001">
    <property type="protein sequence ID" value="NMP30187.1"/>
    <property type="molecule type" value="Genomic_DNA"/>
</dbReference>
<evidence type="ECO:0000256" key="2">
    <source>
        <dbReference type="ARBA" id="ARBA00008520"/>
    </source>
</evidence>
<sequence length="425" mass="48763">MRVKQLSLVNVCMALLLMFAIPVLSNAYAIVDNAEQLPKKKLTLNVALLYSARGHRGFFRHFKKEFEAKHPDITLVFTGLLDAEYKQAVMPWLMSGQIDVLYWQAGERLNAVAKNNLILPIDELWQKEQFDTIFPKNIKQAVSHNDKIYALPYAYYTWGLFYNKALLSDLGLEPPIDWPALLSFCQAVRQEGLVPIMIGSQDPWLPAAWFDYIDLRLNGLAFHQELLAGKVSFTDERVKNVFVHWKAMIENDCFISTHEHLSWRNLLPPLFRKMAAMTLLGNFLDNNTPPEFQDDIGYQAFPMINKEIARYEDVPLDVFVISQRSKNIPAAKKFLKFMSRADIQSTIANTIGQSSPHLKATNSNYFSKKNKSILLGAEGLAQYFDRDINQHMVTESLAIFKTFLTNPNIERTTSQLEKLRLRTAH</sequence>
<dbReference type="SUPFAM" id="SSF53850">
    <property type="entry name" value="Periplasmic binding protein-like II"/>
    <property type="match status" value="1"/>
</dbReference>
<dbReference type="InterPro" id="IPR006059">
    <property type="entry name" value="SBP"/>
</dbReference>
<name>A0A7Y0L9D7_9GAMM</name>
<keyword evidence="4" id="KW-1185">Reference proteome</keyword>
<comment type="similarity">
    <text evidence="2">Belongs to the bacterial solute-binding protein 1 family.</text>
</comment>
<dbReference type="AlphaFoldDB" id="A0A7Y0L9D7"/>
<dbReference type="InterPro" id="IPR050490">
    <property type="entry name" value="Bact_solute-bd_prot1"/>
</dbReference>
<accession>A0A7Y0L9D7</accession>
<evidence type="ECO:0000256" key="1">
    <source>
        <dbReference type="ARBA" id="ARBA00004418"/>
    </source>
</evidence>